<organism evidence="2 3">
    <name type="scientific">Actinophytocola oryzae</name>
    <dbReference type="NCBI Taxonomy" id="502181"/>
    <lineage>
        <taxon>Bacteria</taxon>
        <taxon>Bacillati</taxon>
        <taxon>Actinomycetota</taxon>
        <taxon>Actinomycetes</taxon>
        <taxon>Pseudonocardiales</taxon>
        <taxon>Pseudonocardiaceae</taxon>
    </lineage>
</organism>
<dbReference type="SUPFAM" id="SSF52096">
    <property type="entry name" value="ClpP/crotonase"/>
    <property type="match status" value="1"/>
</dbReference>
<keyword evidence="3" id="KW-1185">Reference proteome</keyword>
<comment type="similarity">
    <text evidence="1">Belongs to the enoyl-CoA hydratase/isomerase family.</text>
</comment>
<evidence type="ECO:0000313" key="2">
    <source>
        <dbReference type="EMBL" id="TDV57404.1"/>
    </source>
</evidence>
<sequence>MRGFELPLAEGLCLEGELSSLLTSTKDRVEGAAAFAERRAAVYTGQ</sequence>
<accession>A0A4R7W4A5</accession>
<dbReference type="InterPro" id="IPR014748">
    <property type="entry name" value="Enoyl-CoA_hydra_C"/>
</dbReference>
<reference evidence="2 3" key="1">
    <citation type="submission" date="2019-03" db="EMBL/GenBank/DDBJ databases">
        <title>Genomic Encyclopedia of Archaeal and Bacterial Type Strains, Phase II (KMG-II): from individual species to whole genera.</title>
        <authorList>
            <person name="Goeker M."/>
        </authorList>
    </citation>
    <scope>NUCLEOTIDE SEQUENCE [LARGE SCALE GENOMIC DNA]</scope>
    <source>
        <strain evidence="2 3">DSM 45499</strain>
    </source>
</reference>
<dbReference type="Proteomes" id="UP000294927">
    <property type="component" value="Unassembled WGS sequence"/>
</dbReference>
<dbReference type="InterPro" id="IPR029045">
    <property type="entry name" value="ClpP/crotonase-like_dom_sf"/>
</dbReference>
<gene>
    <name evidence="2" type="ORF">CLV71_101275</name>
</gene>
<dbReference type="EMBL" id="SOCP01000001">
    <property type="protein sequence ID" value="TDV57404.1"/>
    <property type="molecule type" value="Genomic_DNA"/>
</dbReference>
<dbReference type="RefSeq" id="WP_166663867.1">
    <property type="nucleotide sequence ID" value="NZ_SOCP01000001.1"/>
</dbReference>
<protein>
    <recommendedName>
        <fullName evidence="4">Enoyl-CoA hydratase/isomerase-like protein</fullName>
    </recommendedName>
</protein>
<dbReference type="Gene3D" id="1.10.12.10">
    <property type="entry name" value="Lyase 2-enoyl-coa Hydratase, Chain A, domain 2"/>
    <property type="match status" value="1"/>
</dbReference>
<evidence type="ECO:0008006" key="4">
    <source>
        <dbReference type="Google" id="ProtNLM"/>
    </source>
</evidence>
<proteinExistence type="inferred from homology"/>
<dbReference type="AlphaFoldDB" id="A0A4R7W4A5"/>
<name>A0A4R7W4A5_9PSEU</name>
<evidence type="ECO:0000256" key="1">
    <source>
        <dbReference type="ARBA" id="ARBA00005254"/>
    </source>
</evidence>
<evidence type="ECO:0000313" key="3">
    <source>
        <dbReference type="Proteomes" id="UP000294927"/>
    </source>
</evidence>
<comment type="caution">
    <text evidence="2">The sequence shown here is derived from an EMBL/GenBank/DDBJ whole genome shotgun (WGS) entry which is preliminary data.</text>
</comment>